<dbReference type="GO" id="GO:0051603">
    <property type="term" value="P:proteolysis involved in protein catabolic process"/>
    <property type="evidence" value="ECO:0007669"/>
    <property type="project" value="TreeGrafter"/>
</dbReference>
<dbReference type="SUPFAM" id="SSF63411">
    <property type="entry name" value="LuxS/MPP-like metallohydrolase"/>
    <property type="match status" value="4"/>
</dbReference>
<feature type="domain" description="Peptidase M16 N-terminal" evidence="7">
    <location>
        <begin position="59"/>
        <end position="190"/>
    </location>
</feature>
<feature type="domain" description="Coenzyme PQQ synthesis protein F-like C-terminal lobe" evidence="10">
    <location>
        <begin position="835"/>
        <end position="930"/>
    </location>
</feature>
<dbReference type="GO" id="GO:0046872">
    <property type="term" value="F:metal ion binding"/>
    <property type="evidence" value="ECO:0007669"/>
    <property type="project" value="UniProtKB-KW"/>
</dbReference>
<feature type="domain" description="Peptidase M16 middle/third" evidence="9">
    <location>
        <begin position="418"/>
        <end position="710"/>
    </location>
</feature>
<dbReference type="Pfam" id="PF16187">
    <property type="entry name" value="Peptidase_M16_M"/>
    <property type="match status" value="1"/>
</dbReference>
<evidence type="ECO:0000259" key="10">
    <source>
        <dbReference type="Pfam" id="PF22456"/>
    </source>
</evidence>
<evidence type="ECO:0000256" key="5">
    <source>
        <dbReference type="ARBA" id="ARBA00022833"/>
    </source>
</evidence>
<dbReference type="PANTHER" id="PTHR43690:SF18">
    <property type="entry name" value="INSULIN-DEGRADING ENZYME-RELATED"/>
    <property type="match status" value="1"/>
</dbReference>
<dbReference type="GO" id="GO:0005829">
    <property type="term" value="C:cytosol"/>
    <property type="evidence" value="ECO:0007669"/>
    <property type="project" value="TreeGrafter"/>
</dbReference>
<dbReference type="PANTHER" id="PTHR43690">
    <property type="entry name" value="NARDILYSIN"/>
    <property type="match status" value="1"/>
</dbReference>
<dbReference type="GO" id="GO:0043171">
    <property type="term" value="P:peptide catabolic process"/>
    <property type="evidence" value="ECO:0007669"/>
    <property type="project" value="TreeGrafter"/>
</dbReference>
<protein>
    <submittedName>
        <fullName evidence="11">Uncharacterized protein</fullName>
    </submittedName>
</protein>
<evidence type="ECO:0000259" key="9">
    <source>
        <dbReference type="Pfam" id="PF16187"/>
    </source>
</evidence>
<evidence type="ECO:0000313" key="11">
    <source>
        <dbReference type="EMBL" id="GMH98334.1"/>
    </source>
</evidence>
<dbReference type="GO" id="GO:0005739">
    <property type="term" value="C:mitochondrion"/>
    <property type="evidence" value="ECO:0007669"/>
    <property type="project" value="TreeGrafter"/>
</dbReference>
<keyword evidence="4" id="KW-0378">Hydrolase</keyword>
<gene>
    <name evidence="11" type="ORF">TrVE_jg12918</name>
</gene>
<evidence type="ECO:0000256" key="3">
    <source>
        <dbReference type="ARBA" id="ARBA00022723"/>
    </source>
</evidence>
<dbReference type="InterPro" id="IPR054734">
    <property type="entry name" value="PqqF-like_C_4"/>
</dbReference>
<evidence type="ECO:0000256" key="1">
    <source>
        <dbReference type="ARBA" id="ARBA00007261"/>
    </source>
</evidence>
<proteinExistence type="inferred from homology"/>
<feature type="domain" description="Peptidase M16 C-terminal" evidence="8">
    <location>
        <begin position="223"/>
        <end position="399"/>
    </location>
</feature>
<accession>A0A9W7C333</accession>
<sequence length="1011" mass="112492">MISLATATAMSPSNVNAATTSTPSLPTTAVNPVLLDLVSVPPSLRNSIAAYSLPGCTVTCISLPSTRSQSVSLSVPTGSTSQPLTLRGLPHFCEHMLFLGTKKYPNSLESYLSQITGSSNAYTEPEFTTYYMSSVPDFNAVDRLLHFLIDPTFTLDSVSKEVNAVSSEHTKNLQSDVFRISELQKLRLNPNHPASNFFTGNTTTLLYNGQEYLRDNLEAWYGETYISPDRSKSSVVYISPLPLKQMSKDVLEALKTLPPISSPPSSCNFPSDRVSPFQDPVIGQSKILKISPVTDVSQLSLSFPIPYGDASVKERYTVEKPLDYVSFVLGHEGAGSLAKKLKDMNWVTNLAVGTSDEISDYCSLDVNVDLTAEGMKNYKKIIPMIFSYVNMMKSRPIPDHCINESVIMGDLGWYYFTVTSPENYATSLSNSMLKYCFKPELGLVGDMRMGVRSGEGLGEGLRDGLGFAGNENVRELVKDAMQYVSVDNVRVDLLTKDVEKESSGAWQYEEIYGTKYTTEDITSAMKKEWRDAKIDGVNYPEVNGFIPSKASLKFVNEGADERKVGLSPEKVDAGDGGAIWYKPDLKFKKPKSLTALLIRNKNLHRTSKGVALSNIYENAIQRKFNEFLYDANLAGKSFTVLLSSKGLSITVGGWDGELLKFWESCLVKLKDFKITEDEFKSSRDEILKNSKQFDYAQPYSLASYYTGLIFDKVEDRKDVYSVRSEIGKVGFDDFRKFGEGIWEGEPVMLTQGNFDYDLRDEPGRKYYDVFNRVFSERGGGGEKYVQPVVNVIKDEVRIKVKNPNPQNFNAATNLVMQAKNVDTRSNLMIEIACAVLGERFYEELRTVKQLGYVVNLGCKALGDGRGVVFTVMSGEYGSPALEEAIEEFLNSSGDILSKVGDAEFKRVVQGLGERKSESDKRLGQEFMRNWAEIVSQKLTFDRRENEVKILPSIKKDEVVNVWKEMVESGEGRVWASIVPSNGKIKESVNDVIEGSVFGKMEIDGLRAELEA</sequence>
<dbReference type="EMBL" id="BRXX01000215">
    <property type="protein sequence ID" value="GMH98334.1"/>
    <property type="molecule type" value="Genomic_DNA"/>
</dbReference>
<dbReference type="Pfam" id="PF22456">
    <property type="entry name" value="PqqF-like_C_4"/>
    <property type="match status" value="1"/>
</dbReference>
<keyword evidence="3" id="KW-0479">Metal-binding</keyword>
<dbReference type="Pfam" id="PF00675">
    <property type="entry name" value="Peptidase_M16"/>
    <property type="match status" value="1"/>
</dbReference>
<name>A0A9W7C333_9STRA</name>
<keyword evidence="2" id="KW-0645">Protease</keyword>
<keyword evidence="6" id="KW-0482">Metalloprotease</keyword>
<dbReference type="InterPro" id="IPR011249">
    <property type="entry name" value="Metalloenz_LuxS/M16"/>
</dbReference>
<dbReference type="GO" id="GO:0004222">
    <property type="term" value="F:metalloendopeptidase activity"/>
    <property type="evidence" value="ECO:0007669"/>
    <property type="project" value="TreeGrafter"/>
</dbReference>
<keyword evidence="12" id="KW-1185">Reference proteome</keyword>
<reference evidence="12" key="1">
    <citation type="journal article" date="2023" name="Commun. Biol.">
        <title>Genome analysis of Parmales, the sister group of diatoms, reveals the evolutionary specialization of diatoms from phago-mixotrophs to photoautotrophs.</title>
        <authorList>
            <person name="Ban H."/>
            <person name="Sato S."/>
            <person name="Yoshikawa S."/>
            <person name="Yamada K."/>
            <person name="Nakamura Y."/>
            <person name="Ichinomiya M."/>
            <person name="Sato N."/>
            <person name="Blanc-Mathieu R."/>
            <person name="Endo H."/>
            <person name="Kuwata A."/>
            <person name="Ogata H."/>
        </authorList>
    </citation>
    <scope>NUCLEOTIDE SEQUENCE [LARGE SCALE GENOMIC DNA]</scope>
    <source>
        <strain evidence="12">NIES 3699</strain>
    </source>
</reference>
<dbReference type="InterPro" id="IPR011765">
    <property type="entry name" value="Pept_M16_N"/>
</dbReference>
<evidence type="ECO:0000256" key="2">
    <source>
        <dbReference type="ARBA" id="ARBA00022670"/>
    </source>
</evidence>
<comment type="caution">
    <text evidence="11">The sequence shown here is derived from an EMBL/GenBank/DDBJ whole genome shotgun (WGS) entry which is preliminary data.</text>
</comment>
<keyword evidence="5" id="KW-0862">Zinc</keyword>
<organism evidence="11 12">
    <name type="scientific">Triparma verrucosa</name>
    <dbReference type="NCBI Taxonomy" id="1606542"/>
    <lineage>
        <taxon>Eukaryota</taxon>
        <taxon>Sar</taxon>
        <taxon>Stramenopiles</taxon>
        <taxon>Ochrophyta</taxon>
        <taxon>Bolidophyceae</taxon>
        <taxon>Parmales</taxon>
        <taxon>Triparmaceae</taxon>
        <taxon>Triparma</taxon>
    </lineage>
</organism>
<evidence type="ECO:0000256" key="4">
    <source>
        <dbReference type="ARBA" id="ARBA00022801"/>
    </source>
</evidence>
<dbReference type="InterPro" id="IPR007863">
    <property type="entry name" value="Peptidase_M16_C"/>
</dbReference>
<dbReference type="Gene3D" id="3.30.830.10">
    <property type="entry name" value="Metalloenzyme, LuxS/M16 peptidase-like"/>
    <property type="match status" value="4"/>
</dbReference>
<dbReference type="AlphaFoldDB" id="A0A9W7C333"/>
<dbReference type="InterPro" id="IPR032632">
    <property type="entry name" value="Peptidase_M16_M"/>
</dbReference>
<dbReference type="Pfam" id="PF05193">
    <property type="entry name" value="Peptidase_M16_C"/>
    <property type="match status" value="1"/>
</dbReference>
<dbReference type="InterPro" id="IPR050626">
    <property type="entry name" value="Peptidase_M16"/>
</dbReference>
<dbReference type="Proteomes" id="UP001165160">
    <property type="component" value="Unassembled WGS sequence"/>
</dbReference>
<evidence type="ECO:0000259" key="7">
    <source>
        <dbReference type="Pfam" id="PF00675"/>
    </source>
</evidence>
<evidence type="ECO:0000313" key="12">
    <source>
        <dbReference type="Proteomes" id="UP001165160"/>
    </source>
</evidence>
<evidence type="ECO:0000259" key="8">
    <source>
        <dbReference type="Pfam" id="PF05193"/>
    </source>
</evidence>
<comment type="similarity">
    <text evidence="1">Belongs to the peptidase M16 family.</text>
</comment>
<evidence type="ECO:0000256" key="6">
    <source>
        <dbReference type="ARBA" id="ARBA00023049"/>
    </source>
</evidence>